<dbReference type="RefSeq" id="WP_001995962.1">
    <property type="nucleotide sequence ID" value="NZ_CP009639.1"/>
</dbReference>
<dbReference type="SUPFAM" id="SSF53955">
    <property type="entry name" value="Lysozyme-like"/>
    <property type="match status" value="1"/>
</dbReference>
<keyword evidence="8" id="KW-0614">Plasmid</keyword>
<proteinExistence type="inferred from homology"/>
<dbReference type="EMBL" id="CP009639">
    <property type="protein sequence ID" value="AJI08884.1"/>
    <property type="molecule type" value="Genomic_DNA"/>
</dbReference>
<sequence>MSHYNDENAASEQLDELEHTNTSVEIEEEEDLRRRLLNKQPSSKKSKNNVVPFRDGDNEEDKDGTSERLERRKQRDQNRNKTQKKEQSRQTANDSSTGKIESNSNGGIRDKAKDRAKEQVKKVIKEQTQKLAKNAAKKAARKAAVQAAKKALAAAMKKLVMVLVKIIGAVGWPILLILLLVVLCVVIFSMISSMLFSSAPEDKLDGMSAQDKDTRAYIKQLSQQSFSGPEQWAYRLPEELLSAVVQLDSWRNGKDLKDFDPNRIDLGGGLGGIGTGGGGPLPGGGGGTAADTGNYPITNAGPWMTFEATGYYGEDSAMQGGFCPAVGCDKIGFNFSQAIRYNGYRIVAVDPRVVPLWSIVEINDPGTGLHIQGVALDTGGAIKGNRIDILHENRTQAYAFGRRKNTQVRVLRVGKGDNTYPQRGEGPVATPQPTTTIPTTVPTPTTQPTPTPTPTPTPNQPTEAETKKADQVIEEAKKYLGVPYVWGGTSPKGFDCSGLTQYVYRAIGIPLDRTAAMQSKQGKKITNVNDMRKGDLIFFANTGNRTGITHVAIYIGNGKMIEAPDVGQTVKISDFKTGKFAWATRVLGDGDLSSNEGTDVSTGGGGGISTGPVTIDKALLKYFYDKLKPDFTYEDKTETVETKTKTCAKKKEGSEDCAEWTNSINTTTRTTKVITKVRAWNGNAKVHYKEVKSGWKRTGDNTEVQETNYLQDKQEFKYDYSKLDEILSQAGYKYGDKKMFELFYEYASGLPLHYIDWVDGKDISQLLDGDFIGDIIPGSSIPPQFMPIYLGAEKKFGTPWYILAAVHYHKSSFSKNITVSAAGERGPMQIKPVTWMGWKHPSRNSAGELEGISDKDLMDLELIKKYGGKGVDGNGDKKADINDNHDSIYSASKILADFNVKSDAEKALWLYTNSKDGGKQIYDTAMKFKNEATYKHDQNQLPEATSGDWMTPTQGRLTSGYGERSFDNHHGIDIAQKGTVPIVAAADGVVFRSYLSQTYGNCVMIRHNINGQQYETVYAHMRNRAVTEGTTVKKGQFLGYQGETGQAYGQHLHFEMHKPSWNINKSYAINPIQYIKIQ</sequence>
<feature type="compositionally biased region" description="Pro residues" evidence="5">
    <location>
        <begin position="445"/>
        <end position="459"/>
    </location>
</feature>
<keyword evidence="3" id="KW-0378">Hydrolase</keyword>
<dbReference type="InterPro" id="IPR023346">
    <property type="entry name" value="Lysozyme-like_dom_sf"/>
</dbReference>
<dbReference type="InterPro" id="IPR016047">
    <property type="entry name" value="M23ase_b-sheet_dom"/>
</dbReference>
<evidence type="ECO:0000256" key="1">
    <source>
        <dbReference type="ARBA" id="ARBA00007074"/>
    </source>
</evidence>
<dbReference type="Gene3D" id="1.10.530.10">
    <property type="match status" value="1"/>
</dbReference>
<dbReference type="InterPro" id="IPR036908">
    <property type="entry name" value="RlpA-like_sf"/>
</dbReference>
<dbReference type="Pfam" id="PF06725">
    <property type="entry name" value="3D"/>
    <property type="match status" value="1"/>
</dbReference>
<name>A0AAN0SS52_BACCE</name>
<dbReference type="AlphaFoldDB" id="A0AAN0SS52"/>
<dbReference type="SUPFAM" id="SSF50685">
    <property type="entry name" value="Barwin-like endoglucanases"/>
    <property type="match status" value="1"/>
</dbReference>
<feature type="compositionally biased region" description="Basic and acidic residues" evidence="5">
    <location>
        <begin position="63"/>
        <end position="88"/>
    </location>
</feature>
<dbReference type="SUPFAM" id="SSF51261">
    <property type="entry name" value="Duplicated hybrid motif"/>
    <property type="match status" value="1"/>
</dbReference>
<geneLocation type="plasmid" evidence="8 9">
    <name>pBFI_1</name>
</geneLocation>
<dbReference type="InterPro" id="IPR000064">
    <property type="entry name" value="NLP_P60_dom"/>
</dbReference>
<dbReference type="GO" id="GO:0004553">
    <property type="term" value="F:hydrolase activity, hydrolyzing O-glycosyl compounds"/>
    <property type="evidence" value="ECO:0007669"/>
    <property type="project" value="InterPro"/>
</dbReference>
<dbReference type="GO" id="GO:0009254">
    <property type="term" value="P:peptidoglycan turnover"/>
    <property type="evidence" value="ECO:0007669"/>
    <property type="project" value="InterPro"/>
</dbReference>
<reference evidence="8 9" key="1">
    <citation type="journal article" date="2015" name="Genome Announc.">
        <title>Complete genome sequences for 35 biothreat assay-relevant bacillus species.</title>
        <authorList>
            <person name="Johnson S.L."/>
            <person name="Daligault H.E."/>
            <person name="Davenport K.W."/>
            <person name="Jaissle J."/>
            <person name="Frey K.G."/>
            <person name="Ladner J.T."/>
            <person name="Broomall S.M."/>
            <person name="Bishop-Lilly K.A."/>
            <person name="Bruce D.C."/>
            <person name="Gibbons H.S."/>
            <person name="Coyne S.R."/>
            <person name="Lo C.C."/>
            <person name="Meincke L."/>
            <person name="Munk A.C."/>
            <person name="Koroleva G.I."/>
            <person name="Rosenzweig C.N."/>
            <person name="Palacios G.F."/>
            <person name="Redden C.L."/>
            <person name="Minogue T.D."/>
            <person name="Chain P.S."/>
        </authorList>
    </citation>
    <scope>NUCLEOTIDE SEQUENCE [LARGE SCALE GENOMIC DNA]</scope>
    <source>
        <strain evidence="8 9">03BB108</strain>
    </source>
</reference>
<dbReference type="InterPro" id="IPR011055">
    <property type="entry name" value="Dup_hybrid_motif"/>
</dbReference>
<feature type="region of interest" description="Disordered" evidence="5">
    <location>
        <begin position="416"/>
        <end position="464"/>
    </location>
</feature>
<feature type="compositionally biased region" description="Polar residues" evidence="5">
    <location>
        <begin position="89"/>
        <end position="106"/>
    </location>
</feature>
<keyword evidence="6" id="KW-0472">Membrane</keyword>
<evidence type="ECO:0000313" key="8">
    <source>
        <dbReference type="EMBL" id="AJI08884.1"/>
    </source>
</evidence>
<dbReference type="InterPro" id="IPR010611">
    <property type="entry name" value="3D_dom"/>
</dbReference>
<evidence type="ECO:0000256" key="5">
    <source>
        <dbReference type="SAM" id="MobiDB-lite"/>
    </source>
</evidence>
<keyword evidence="6" id="KW-0812">Transmembrane</keyword>
<keyword evidence="6" id="KW-1133">Transmembrane helix</keyword>
<dbReference type="PANTHER" id="PTHR47053:SF1">
    <property type="entry name" value="MUREIN DD-ENDOPEPTIDASE MEPH-RELATED"/>
    <property type="match status" value="1"/>
</dbReference>
<evidence type="ECO:0000256" key="3">
    <source>
        <dbReference type="ARBA" id="ARBA00022801"/>
    </source>
</evidence>
<feature type="region of interest" description="Disordered" evidence="5">
    <location>
        <begin position="1"/>
        <end position="121"/>
    </location>
</feature>
<dbReference type="PANTHER" id="PTHR47053">
    <property type="entry name" value="MUREIN DD-ENDOPEPTIDASE MEPH-RELATED"/>
    <property type="match status" value="1"/>
</dbReference>
<accession>A0AAN0SS52</accession>
<evidence type="ECO:0000313" key="9">
    <source>
        <dbReference type="Proteomes" id="UP000031861"/>
    </source>
</evidence>
<dbReference type="InterPro" id="IPR059180">
    <property type="entry name" value="3D_YorM"/>
</dbReference>
<dbReference type="Pfam" id="PF00877">
    <property type="entry name" value="NLPC_P60"/>
    <property type="match status" value="1"/>
</dbReference>
<evidence type="ECO:0000256" key="2">
    <source>
        <dbReference type="ARBA" id="ARBA00022670"/>
    </source>
</evidence>
<feature type="transmembrane region" description="Helical" evidence="6">
    <location>
        <begin position="159"/>
        <end position="191"/>
    </location>
</feature>
<dbReference type="Gene3D" id="2.70.70.10">
    <property type="entry name" value="Glucose Permease (Domain IIA)"/>
    <property type="match status" value="1"/>
</dbReference>
<feature type="compositionally biased region" description="Basic and acidic residues" evidence="5">
    <location>
        <begin position="108"/>
        <end position="121"/>
    </location>
</feature>
<organism evidence="8 9">
    <name type="scientific">Bacillus cereus 03BB108</name>
    <dbReference type="NCBI Taxonomy" id="451709"/>
    <lineage>
        <taxon>Bacteria</taxon>
        <taxon>Bacillati</taxon>
        <taxon>Bacillota</taxon>
        <taxon>Bacilli</taxon>
        <taxon>Bacillales</taxon>
        <taxon>Bacillaceae</taxon>
        <taxon>Bacillus</taxon>
        <taxon>Bacillus cereus group</taxon>
    </lineage>
</organism>
<dbReference type="InterPro" id="IPR051202">
    <property type="entry name" value="Peptidase_C40"/>
</dbReference>
<feature type="compositionally biased region" description="Low complexity" evidence="5">
    <location>
        <begin position="431"/>
        <end position="444"/>
    </location>
</feature>
<keyword evidence="2" id="KW-0645">Protease</keyword>
<feature type="domain" description="NlpC/P60" evidence="7">
    <location>
        <begin position="466"/>
        <end position="593"/>
    </location>
</feature>
<comment type="similarity">
    <text evidence="1">Belongs to the peptidase C40 family.</text>
</comment>
<dbReference type="GO" id="GO:0006508">
    <property type="term" value="P:proteolysis"/>
    <property type="evidence" value="ECO:0007669"/>
    <property type="project" value="UniProtKB-KW"/>
</dbReference>
<dbReference type="PROSITE" id="PS51935">
    <property type="entry name" value="NLPC_P60"/>
    <property type="match status" value="1"/>
</dbReference>
<dbReference type="Proteomes" id="UP000031861">
    <property type="component" value="Plasmid pBFI_1"/>
</dbReference>
<dbReference type="SUPFAM" id="SSF54001">
    <property type="entry name" value="Cysteine proteinases"/>
    <property type="match status" value="1"/>
</dbReference>
<evidence type="ECO:0000259" key="7">
    <source>
        <dbReference type="PROSITE" id="PS51935"/>
    </source>
</evidence>
<dbReference type="Gene3D" id="3.90.1720.10">
    <property type="entry name" value="endopeptidase domain like (from Nostoc punctiforme)"/>
    <property type="match status" value="1"/>
</dbReference>
<dbReference type="InterPro" id="IPR038765">
    <property type="entry name" value="Papain-like_cys_pep_sf"/>
</dbReference>
<dbReference type="CDD" id="cd12797">
    <property type="entry name" value="M23_peptidase"/>
    <property type="match status" value="1"/>
</dbReference>
<dbReference type="CDD" id="cd14667">
    <property type="entry name" value="3D_containing_proteins"/>
    <property type="match status" value="1"/>
</dbReference>
<dbReference type="Gene3D" id="2.40.40.10">
    <property type="entry name" value="RlpA-like domain"/>
    <property type="match status" value="1"/>
</dbReference>
<evidence type="ECO:0000256" key="4">
    <source>
        <dbReference type="ARBA" id="ARBA00022807"/>
    </source>
</evidence>
<gene>
    <name evidence="8" type="ORF">AK40_5536</name>
</gene>
<dbReference type="GO" id="GO:0008234">
    <property type="term" value="F:cysteine-type peptidase activity"/>
    <property type="evidence" value="ECO:0007669"/>
    <property type="project" value="UniProtKB-KW"/>
</dbReference>
<dbReference type="Pfam" id="PF01551">
    <property type="entry name" value="Peptidase_M23"/>
    <property type="match status" value="1"/>
</dbReference>
<protein>
    <submittedName>
        <fullName evidence="8">3D domain protein</fullName>
    </submittedName>
</protein>
<evidence type="ECO:0000256" key="6">
    <source>
        <dbReference type="SAM" id="Phobius"/>
    </source>
</evidence>
<keyword evidence="4" id="KW-0788">Thiol protease</keyword>
<dbReference type="GO" id="GO:0019867">
    <property type="term" value="C:outer membrane"/>
    <property type="evidence" value="ECO:0007669"/>
    <property type="project" value="InterPro"/>
</dbReference>